<name>A0A9W8L0X6_9FUNG</name>
<feature type="region of interest" description="Disordered" evidence="1">
    <location>
        <begin position="1"/>
        <end position="23"/>
    </location>
</feature>
<organism evidence="2 3">
    <name type="scientific">Coemansia spiralis</name>
    <dbReference type="NCBI Taxonomy" id="417178"/>
    <lineage>
        <taxon>Eukaryota</taxon>
        <taxon>Fungi</taxon>
        <taxon>Fungi incertae sedis</taxon>
        <taxon>Zoopagomycota</taxon>
        <taxon>Kickxellomycotina</taxon>
        <taxon>Kickxellomycetes</taxon>
        <taxon>Kickxellales</taxon>
        <taxon>Kickxellaceae</taxon>
        <taxon>Coemansia</taxon>
    </lineage>
</organism>
<gene>
    <name evidence="2" type="ORF">GGI25_000839</name>
</gene>
<dbReference type="AlphaFoldDB" id="A0A9W8L0X6"/>
<dbReference type="OrthoDB" id="5583871at2759"/>
<dbReference type="EMBL" id="JANBTW010000006">
    <property type="protein sequence ID" value="KAJ2680246.1"/>
    <property type="molecule type" value="Genomic_DNA"/>
</dbReference>
<sequence length="189" mass="20136">MSNGKQSMQQSGSANGVQSSSATGTTHNVFLNLRLEPFFSSSIMDMLDILVHPVTMSPSVPSTPPPTYEPPPPSYPSSDAWSISSMSSLSLDRVNDAISVINDNDSAISAESDYFIRHNDTCSSIARSGYNINTSSMASNNSNGSNGSSSRIGGAPELQSQLILNLVVYELLTGRQHELSRSPSMDSVI</sequence>
<dbReference type="Proteomes" id="UP001151518">
    <property type="component" value="Unassembled WGS sequence"/>
</dbReference>
<proteinExistence type="predicted"/>
<evidence type="ECO:0000313" key="2">
    <source>
        <dbReference type="EMBL" id="KAJ2680246.1"/>
    </source>
</evidence>
<accession>A0A9W8L0X6</accession>
<comment type="caution">
    <text evidence="2">The sequence shown here is derived from an EMBL/GenBank/DDBJ whole genome shotgun (WGS) entry which is preliminary data.</text>
</comment>
<reference evidence="2" key="1">
    <citation type="submission" date="2022-07" db="EMBL/GenBank/DDBJ databases">
        <title>Phylogenomic reconstructions and comparative analyses of Kickxellomycotina fungi.</title>
        <authorList>
            <person name="Reynolds N.K."/>
            <person name="Stajich J.E."/>
            <person name="Barry K."/>
            <person name="Grigoriev I.V."/>
            <person name="Crous P."/>
            <person name="Smith M.E."/>
        </authorList>
    </citation>
    <scope>NUCLEOTIDE SEQUENCE</scope>
    <source>
        <strain evidence="2">NRRL 3115</strain>
    </source>
</reference>
<protein>
    <submittedName>
        <fullName evidence="2">Uncharacterized protein</fullName>
    </submittedName>
</protein>
<evidence type="ECO:0000256" key="1">
    <source>
        <dbReference type="SAM" id="MobiDB-lite"/>
    </source>
</evidence>
<evidence type="ECO:0000313" key="3">
    <source>
        <dbReference type="Proteomes" id="UP001151518"/>
    </source>
</evidence>